<feature type="disulfide bond" evidence="7">
    <location>
        <begin position="18"/>
        <end position="268"/>
    </location>
</feature>
<keyword evidence="6" id="KW-0479">Metal-binding</keyword>
<accession>A0A221LEB2</accession>
<dbReference type="Gene3D" id="2.60.120.20">
    <property type="match status" value="1"/>
</dbReference>
<reference evidence="8" key="1">
    <citation type="journal article" date="2017" name="Ecol. Evol.">
        <title>Viral gut metagenomics of sympatric wild and domestic canids, and monitoring of viruses: Insights from an endangered wolf population.</title>
        <authorList>
            <person name="Conceicao-Neto N."/>
            <person name="Godinho R."/>
            <person name="Alvares F."/>
            <person name="Yinda C.K."/>
            <person name="Deboutte W."/>
            <person name="Zeller M."/>
            <person name="Laenen L."/>
            <person name="Heylen E."/>
            <person name="Roque S."/>
            <person name="Petrucci-Fonseca F."/>
            <person name="Santos N."/>
            <person name="Van Ranst M."/>
            <person name="Mesquita J.R."/>
            <person name="Matthijnssens J."/>
        </authorList>
    </citation>
    <scope>NUCLEOTIDE SEQUENCE</scope>
    <source>
        <strain evidence="8">South Douro RNA2</strain>
    </source>
</reference>
<dbReference type="EMBL" id="KY214440">
    <property type="protein sequence ID" value="ASM93481.1"/>
    <property type="molecule type" value="Genomic_RNA"/>
</dbReference>
<proteinExistence type="predicted"/>
<comment type="function">
    <text evidence="4">Membrane-permeabilizing peptide produced by virus maturation, thereby creating the infectious virion. After endocytosis into the host cell, peptide gamma is probably exposed in endosomes, where it permeabilizes the endosomal membrane, facilitating translocation of viral capsid or RNA into the cytoplasm. Involved in specific recognition and packaging of viral RNA during assembly.</text>
</comment>
<evidence type="ECO:0000256" key="1">
    <source>
        <dbReference type="ARBA" id="ARBA00001245"/>
    </source>
</evidence>
<dbReference type="InterPro" id="IPR029053">
    <property type="entry name" value="Viral_coat"/>
</dbReference>
<dbReference type="InterPro" id="IPR000696">
    <property type="entry name" value="Peptidase_A6"/>
</dbReference>
<evidence type="ECO:0000256" key="2">
    <source>
        <dbReference type="ARBA" id="ARBA00013265"/>
    </source>
</evidence>
<feature type="binding site" evidence="6">
    <location>
        <position position="199"/>
    </location>
    <ligand>
        <name>Ca(2+)</name>
        <dbReference type="ChEBI" id="CHEBI:29108"/>
        <label>5</label>
    </ligand>
</feature>
<evidence type="ECO:0000256" key="7">
    <source>
        <dbReference type="PIRSR" id="PIRSR600696-3"/>
    </source>
</evidence>
<comment type="catalytic activity">
    <reaction evidence="1">
        <text>Hydrolysis of an asparaginyl bond involved in the maturation of the structural protein of the virus, typically -Asn-|-Ala- or -Asn-|-Phe-.</text>
        <dbReference type="EC" id="3.4.23.44"/>
    </reaction>
</comment>
<evidence type="ECO:0000313" key="8">
    <source>
        <dbReference type="EMBL" id="ASM93481.1"/>
    </source>
</evidence>
<feature type="active site" evidence="5">
    <location>
        <position position="24"/>
    </location>
</feature>
<protein>
    <recommendedName>
        <fullName evidence="2">nodavirus endopeptidase</fullName>
        <ecNumber evidence="2">3.4.23.44</ecNumber>
    </recommendedName>
</protein>
<evidence type="ECO:0000256" key="5">
    <source>
        <dbReference type="PIRSR" id="PIRSR600696-1"/>
    </source>
</evidence>
<comment type="function">
    <text evidence="3">Capsid protein alpha self-assembles to form an icosahedral procapsid with a T=3 symmetry, about 30 nm in diameter, and consisting of 60 capsid proteins trimers. In addition, 240 calcium ions are incorporated per capsid during assembly. The capsid encapsulates the two genomic RNAs. Capsid maturation occurs via autoproteolytic cleavage of capsid protein alpha generating capsid protein beta and the membrane-active peptide gamma.</text>
</comment>
<dbReference type="GO" id="GO:0006508">
    <property type="term" value="P:proteolysis"/>
    <property type="evidence" value="ECO:0007669"/>
    <property type="project" value="InterPro"/>
</dbReference>
<sequence length="365" mass="39682">MGGTRAKLSENGLAFLKCAFASPDFSVDPGKGIPDQFHGRTLSIKDCFTTAVSFTPATDTYIIQAPVPGYAYFKAEVPIGADPIKFQGVPFPTYDTNFGDGSDSQNKFSKFRYASLASGVYPTSNMMQFSGSIQVWRVDLNLAEALTPSDVATPGVDENSRVGKRIQGLQGIIPLAPRDNYSDSFIKGAYTFAFDKSQDFTWQDFCIGVSYDERGDVIPVPATTRQLVCQVQGNTRRLQGLGNTNTIVYKISTPTGAVNTAILRFWNCIELQADTNSALFQFTGVSPPHDPVALELYHNLKMRFPVAVPCSENSKFWDTVLRAIEQASKIGMLFPGPAGLISGGINTIASAIQGQNLLRSFADFP</sequence>
<keyword evidence="6" id="KW-0106">Calcium</keyword>
<dbReference type="Pfam" id="PF01829">
    <property type="entry name" value="Peptidase_A6"/>
    <property type="match status" value="1"/>
</dbReference>
<name>A0A221LEB2_9VIRU</name>
<dbReference type="EC" id="3.4.23.44" evidence="2"/>
<keyword evidence="7" id="KW-1015">Disulfide bond</keyword>
<dbReference type="PRINTS" id="PR00863">
    <property type="entry name" value="NODAVIRPTASE"/>
</dbReference>
<organism evidence="8">
    <name type="scientific">Caninovirus sp</name>
    <dbReference type="NCBI Taxonomy" id="2022010"/>
    <lineage>
        <taxon>Viruses</taxon>
    </lineage>
</organism>
<dbReference type="SUPFAM" id="SSF88633">
    <property type="entry name" value="Positive stranded ssRNA viruses"/>
    <property type="match status" value="1"/>
</dbReference>
<evidence type="ECO:0000256" key="4">
    <source>
        <dbReference type="ARBA" id="ARBA00045320"/>
    </source>
</evidence>
<evidence type="ECO:0000256" key="3">
    <source>
        <dbReference type="ARBA" id="ARBA00035102"/>
    </source>
</evidence>
<evidence type="ECO:0000256" key="6">
    <source>
        <dbReference type="PIRSR" id="PIRSR600696-2"/>
    </source>
</evidence>
<dbReference type="GO" id="GO:0004190">
    <property type="term" value="F:aspartic-type endopeptidase activity"/>
    <property type="evidence" value="ECO:0007669"/>
    <property type="project" value="InterPro"/>
</dbReference>
<dbReference type="GO" id="GO:0046872">
    <property type="term" value="F:metal ion binding"/>
    <property type="evidence" value="ECO:0007669"/>
    <property type="project" value="UniProtKB-KW"/>
</dbReference>